<name>A0A4U5MR63_STECR</name>
<gene>
    <name evidence="3" type="ORF">L596_019656</name>
</gene>
<feature type="compositionally biased region" description="Acidic residues" evidence="1">
    <location>
        <begin position="24"/>
        <end position="42"/>
    </location>
</feature>
<keyword evidence="4" id="KW-1185">Reference proteome</keyword>
<dbReference type="Proteomes" id="UP000298663">
    <property type="component" value="Unassembled WGS sequence"/>
</dbReference>
<feature type="domain" description="MADF" evidence="2">
    <location>
        <begin position="590"/>
        <end position="680"/>
    </location>
</feature>
<dbReference type="EMBL" id="AZBU02000006">
    <property type="protein sequence ID" value="TKR72156.1"/>
    <property type="molecule type" value="Genomic_DNA"/>
</dbReference>
<evidence type="ECO:0000259" key="2">
    <source>
        <dbReference type="PROSITE" id="PS51029"/>
    </source>
</evidence>
<evidence type="ECO:0000313" key="4">
    <source>
        <dbReference type="Proteomes" id="UP000298663"/>
    </source>
</evidence>
<feature type="region of interest" description="Disordered" evidence="1">
    <location>
        <begin position="19"/>
        <end position="43"/>
    </location>
</feature>
<comment type="caution">
    <text evidence="3">The sequence shown here is derived from an EMBL/GenBank/DDBJ whole genome shotgun (WGS) entry which is preliminary data.</text>
</comment>
<evidence type="ECO:0000256" key="1">
    <source>
        <dbReference type="SAM" id="MobiDB-lite"/>
    </source>
</evidence>
<dbReference type="AlphaFoldDB" id="A0A4U5MR63"/>
<sequence length="962" mass="112130">MNCQRKKLKYEEEDDVEVITLESSSDEAEDEAEEEDVVEEDLEAGRHRKRKKKKVAYIKQFCEDYGDEAFDLLIAEVGNYPEFYSITFYNSTQKSIQDLKPEVQIAWRKIMRSMKEFCPELIENDAFDTWRRLRKSYRQVQCPKEVRGKIAYLTEYEINKDNNRTIPLTQHGDEAVILLIEEMKKYPDLYKMPSKKFLRREDMLEEETAAWDNVVRAIQDRFPNVVEKSIAAYWHRLRRSYGTKDANVVAKFEERLKFLDFKCLKLVGDKTENPERFATKDEQIVPMGEYGEKAFNLLIKEISKRPELYEIGISAMSKPEMLKEDGRKAWKQVMRALKKRFPKVSELSAWKFWWKCRVRYGTQREHEVKNYKDKLGFLDFKLKWKDSKHVDSPEPTTSVSVKEENPITPSTSYYARKSNATLIKKDTLTPSTSALSYVMPLASYGDDAVNLLIDEIQKYPEFYKPGVHRIYTSEEMKSDEAKAAWRKIVKVVKRQYPEVSDQTAFSCWRKLRLRYGTKDGQSLTRFGDKLQFLDFKFGTRGEKEQLEIPSETLCTVKVEGVSDVKETMEVDPSSSHERSPFPDEDKPVLLLIQEIQKHPELYKSGLCDVFKPNQLKTEEMRIAWTKVMDVISVHFPEVNDETIFRQWRTLRQKYGTKEKRSTHRFNPLLRFLDFKKRKSGRTDSPPDVTVQNAKSSKDYSPGAPGPSFSLLRPEPTLEIDPPSDDEISVSSISSVTTDSSDAEAMEELRIKEADRLDRLSYFHQFLALHGKRTTTFLVDEIGKHLDFYKLRLTRATVPEKLSAKAKEIWDKIAEVLQEKHPRVNEVDAYRAWRYLRKYYFEQDREKIWDVPYLNACIVPKSKPKSTRFLYHTTYEDINPESSLASIEPSSTCSEMSESSTYVENTMSYNDLLANLTERNAMLNNDESTALDSVMEPSIGYACGTGELEGVVKMEEEDVIVLD</sequence>
<reference evidence="3 4" key="1">
    <citation type="journal article" date="2015" name="Genome Biol.">
        <title>Comparative genomics of Steinernema reveals deeply conserved gene regulatory networks.</title>
        <authorList>
            <person name="Dillman A.R."/>
            <person name="Macchietto M."/>
            <person name="Porter C.F."/>
            <person name="Rogers A."/>
            <person name="Williams B."/>
            <person name="Antoshechkin I."/>
            <person name="Lee M.M."/>
            <person name="Goodwin Z."/>
            <person name="Lu X."/>
            <person name="Lewis E.E."/>
            <person name="Goodrich-Blair H."/>
            <person name="Stock S.P."/>
            <person name="Adams B.J."/>
            <person name="Sternberg P.W."/>
            <person name="Mortazavi A."/>
        </authorList>
    </citation>
    <scope>NUCLEOTIDE SEQUENCE [LARGE SCALE GENOMIC DNA]</scope>
    <source>
        <strain evidence="3 4">ALL</strain>
    </source>
</reference>
<dbReference type="PROSITE" id="PS51029">
    <property type="entry name" value="MADF"/>
    <property type="match status" value="1"/>
</dbReference>
<evidence type="ECO:0000313" key="3">
    <source>
        <dbReference type="EMBL" id="TKR72156.1"/>
    </source>
</evidence>
<dbReference type="InterPro" id="IPR006578">
    <property type="entry name" value="MADF-dom"/>
</dbReference>
<organism evidence="3 4">
    <name type="scientific">Steinernema carpocapsae</name>
    <name type="common">Entomopathogenic nematode</name>
    <dbReference type="NCBI Taxonomy" id="34508"/>
    <lineage>
        <taxon>Eukaryota</taxon>
        <taxon>Metazoa</taxon>
        <taxon>Ecdysozoa</taxon>
        <taxon>Nematoda</taxon>
        <taxon>Chromadorea</taxon>
        <taxon>Rhabditida</taxon>
        <taxon>Tylenchina</taxon>
        <taxon>Panagrolaimomorpha</taxon>
        <taxon>Strongyloidoidea</taxon>
        <taxon>Steinernematidae</taxon>
        <taxon>Steinernema</taxon>
    </lineage>
</organism>
<reference evidence="3 4" key="2">
    <citation type="journal article" date="2019" name="G3 (Bethesda)">
        <title>Hybrid Assembly of the Genome of the Entomopathogenic Nematode Steinernema carpocapsae Identifies the X-Chromosome.</title>
        <authorList>
            <person name="Serra L."/>
            <person name="Macchietto M."/>
            <person name="Macias-Munoz A."/>
            <person name="McGill C.J."/>
            <person name="Rodriguez I.M."/>
            <person name="Rodriguez B."/>
            <person name="Murad R."/>
            <person name="Mortazavi A."/>
        </authorList>
    </citation>
    <scope>NUCLEOTIDE SEQUENCE [LARGE SCALE GENOMIC DNA]</scope>
    <source>
        <strain evidence="3 4">ALL</strain>
    </source>
</reference>
<accession>A0A4U5MR63</accession>
<protein>
    <recommendedName>
        <fullName evidence="2">MADF domain-containing protein</fullName>
    </recommendedName>
</protein>
<feature type="region of interest" description="Disordered" evidence="1">
    <location>
        <begin position="676"/>
        <end position="733"/>
    </location>
</feature>
<proteinExistence type="predicted"/>
<dbReference type="SMART" id="SM00595">
    <property type="entry name" value="MADF"/>
    <property type="match status" value="2"/>
</dbReference>